<reference evidence="2" key="3">
    <citation type="submission" date="2018-08" db="UniProtKB">
        <authorList>
            <consortium name="EnsemblPlants"/>
        </authorList>
    </citation>
    <scope>IDENTIFICATION</scope>
    <source>
        <strain evidence="2">cv. Bd21</strain>
    </source>
</reference>
<dbReference type="EMBL" id="CM000881">
    <property type="protein sequence ID" value="KQK09945.1"/>
    <property type="molecule type" value="Genomic_DNA"/>
</dbReference>
<dbReference type="EnsemblPlants" id="KQK09945">
    <property type="protein sequence ID" value="KQK09945"/>
    <property type="gene ID" value="BRADI_2g51100v3"/>
</dbReference>
<dbReference type="AlphaFoldDB" id="I1HS17"/>
<reference evidence="1" key="2">
    <citation type="submission" date="2017-06" db="EMBL/GenBank/DDBJ databases">
        <title>WGS assembly of Brachypodium distachyon.</title>
        <authorList>
            <consortium name="The International Brachypodium Initiative"/>
            <person name="Lucas S."/>
            <person name="Harmon-Smith M."/>
            <person name="Lail K."/>
            <person name="Tice H."/>
            <person name="Grimwood J."/>
            <person name="Bruce D."/>
            <person name="Barry K."/>
            <person name="Shu S."/>
            <person name="Lindquist E."/>
            <person name="Wang M."/>
            <person name="Pitluck S."/>
            <person name="Vogel J.P."/>
            <person name="Garvin D.F."/>
            <person name="Mockler T.C."/>
            <person name="Schmutz J."/>
            <person name="Rokhsar D."/>
            <person name="Bevan M.W."/>
        </authorList>
    </citation>
    <scope>NUCLEOTIDE SEQUENCE</scope>
    <source>
        <strain evidence="1">Bd21</strain>
    </source>
</reference>
<protein>
    <submittedName>
        <fullName evidence="1 2">Uncharacterized protein</fullName>
    </submittedName>
</protein>
<keyword evidence="3" id="KW-1185">Reference proteome</keyword>
<gene>
    <name evidence="1" type="ORF">BRADI_2g51100v3</name>
</gene>
<dbReference type="OrthoDB" id="601328at2759"/>
<dbReference type="Proteomes" id="UP000008810">
    <property type="component" value="Chromosome 2"/>
</dbReference>
<dbReference type="Gramene" id="KQK09945">
    <property type="protein sequence ID" value="KQK09945"/>
    <property type="gene ID" value="BRADI_2g51100v3"/>
</dbReference>
<organism evidence="2">
    <name type="scientific">Brachypodium distachyon</name>
    <name type="common">Purple false brome</name>
    <name type="synonym">Trachynia distachya</name>
    <dbReference type="NCBI Taxonomy" id="15368"/>
    <lineage>
        <taxon>Eukaryota</taxon>
        <taxon>Viridiplantae</taxon>
        <taxon>Streptophyta</taxon>
        <taxon>Embryophyta</taxon>
        <taxon>Tracheophyta</taxon>
        <taxon>Spermatophyta</taxon>
        <taxon>Magnoliopsida</taxon>
        <taxon>Liliopsida</taxon>
        <taxon>Poales</taxon>
        <taxon>Poaceae</taxon>
        <taxon>BOP clade</taxon>
        <taxon>Pooideae</taxon>
        <taxon>Stipodae</taxon>
        <taxon>Brachypodieae</taxon>
        <taxon>Brachypodium</taxon>
    </lineage>
</organism>
<evidence type="ECO:0000313" key="2">
    <source>
        <dbReference type="EnsemblPlants" id="KQK09945"/>
    </source>
</evidence>
<evidence type="ECO:0000313" key="1">
    <source>
        <dbReference type="EMBL" id="KQK09945.1"/>
    </source>
</evidence>
<proteinExistence type="predicted"/>
<accession>I1HS17</accession>
<dbReference type="InParanoid" id="I1HS17"/>
<dbReference type="eggNOG" id="ENOG502R50E">
    <property type="taxonomic scope" value="Eukaryota"/>
</dbReference>
<evidence type="ECO:0000313" key="3">
    <source>
        <dbReference type="Proteomes" id="UP000008810"/>
    </source>
</evidence>
<name>I1HS17_BRADI</name>
<dbReference type="HOGENOM" id="CLU_1534645_0_0_1"/>
<sequence length="175" mass="20178">MSELELVSYITEENKRRKRRRIVLLSELYFESVLLGIAYLSSQQGPRNLECFSDDERRHALRKYLLKQKYDEPRLAKRNFNDLCTMGDAILCMLGDIKTSISVAVKSTEPLPLPKVTPPAEILAALELIPDLSRCDKLRSYGKLILSERLFQALMELPMALKKQFLLMLNEKDNS</sequence>
<reference evidence="1 2" key="1">
    <citation type="journal article" date="2010" name="Nature">
        <title>Genome sequencing and analysis of the model grass Brachypodium distachyon.</title>
        <authorList>
            <consortium name="International Brachypodium Initiative"/>
        </authorList>
    </citation>
    <scope>NUCLEOTIDE SEQUENCE [LARGE SCALE GENOMIC DNA]</scope>
    <source>
        <strain evidence="1 2">Bd21</strain>
    </source>
</reference>